<evidence type="ECO:0000256" key="3">
    <source>
        <dbReference type="ARBA" id="ARBA00022517"/>
    </source>
</evidence>
<comment type="similarity">
    <text evidence="2 5">Belongs to the RRS1 family.</text>
</comment>
<feature type="region of interest" description="Disordered" evidence="6">
    <location>
        <begin position="282"/>
        <end position="344"/>
    </location>
</feature>
<protein>
    <recommendedName>
        <fullName evidence="5">Ribosome biogenesis regulatory protein</fullName>
    </recommendedName>
</protein>
<dbReference type="AlphaFoldDB" id="A0AAV5UCI9"/>
<evidence type="ECO:0000256" key="2">
    <source>
        <dbReference type="ARBA" id="ARBA00010077"/>
    </source>
</evidence>
<dbReference type="PANTHER" id="PTHR17602:SF4">
    <property type="entry name" value="RIBOSOME BIOGENESIS REGULATORY PROTEIN HOMOLOG"/>
    <property type="match status" value="1"/>
</dbReference>
<dbReference type="GO" id="GO:0000447">
    <property type="term" value="P:endonucleolytic cleavage in ITS1 to separate SSU-rRNA from 5.8S rRNA and LSU-rRNA from tricistronic rRNA transcript (SSU-rRNA, 5.8S rRNA, LSU-rRNA)"/>
    <property type="evidence" value="ECO:0007669"/>
    <property type="project" value="TreeGrafter"/>
</dbReference>
<reference evidence="7" key="1">
    <citation type="submission" date="2023-10" db="EMBL/GenBank/DDBJ databases">
        <title>Genome assembly of Pristionchus species.</title>
        <authorList>
            <person name="Yoshida K."/>
            <person name="Sommer R.J."/>
        </authorList>
    </citation>
    <scope>NUCLEOTIDE SEQUENCE</scope>
    <source>
        <strain evidence="7">RS0144</strain>
    </source>
</reference>
<evidence type="ECO:0000256" key="5">
    <source>
        <dbReference type="RuleBase" id="RU364132"/>
    </source>
</evidence>
<sequence length="344" mass="39202">SRSHFQMTSTVVNKVVDPFVDCGRLLLIDRDPITEFGNEDELITRARNNVQFLFNKVWELDKKRVEESIVAVLPKPVFKLPREKPIPEKKAPTRWEEYAKLKGIAPRKHRNKKVFDETSGEWKPRFGFRRGNDNTKDWCIEVPDNRPDDVDMFAERKEAKKERVAKNETQRLKNMARNLQAKNSKKANAPLPEEIARVGLAKEASERSKQDIRVTVDRTRASTASLGKFQKKIHGEKENVKTGKKRQFAPNLQPIGGEKEKAKEVLKGVLTKKPRLLEHTMTTVAGPVEKEEAPLDASRRKKGGERIRQKNSIHKASYYNNAVKGKNAPQKGNKKGGGGKGKRQ</sequence>
<evidence type="ECO:0000256" key="4">
    <source>
        <dbReference type="ARBA" id="ARBA00023242"/>
    </source>
</evidence>
<feature type="compositionally biased region" description="Gly residues" evidence="6">
    <location>
        <begin position="335"/>
        <end position="344"/>
    </location>
</feature>
<evidence type="ECO:0000256" key="6">
    <source>
        <dbReference type="SAM" id="MobiDB-lite"/>
    </source>
</evidence>
<comment type="function">
    <text evidence="5">Involved in ribosomal large subunit assembly.</text>
</comment>
<dbReference type="Pfam" id="PF04939">
    <property type="entry name" value="RRS1"/>
    <property type="match status" value="1"/>
</dbReference>
<dbReference type="GO" id="GO:0030687">
    <property type="term" value="C:preribosome, large subunit precursor"/>
    <property type="evidence" value="ECO:0007669"/>
    <property type="project" value="TreeGrafter"/>
</dbReference>
<keyword evidence="8" id="KW-1185">Reference proteome</keyword>
<dbReference type="EMBL" id="BTSX01000006">
    <property type="protein sequence ID" value="GMT04093.1"/>
    <property type="molecule type" value="Genomic_DNA"/>
</dbReference>
<dbReference type="GO" id="GO:0042273">
    <property type="term" value="P:ribosomal large subunit biogenesis"/>
    <property type="evidence" value="ECO:0007669"/>
    <property type="project" value="TreeGrafter"/>
</dbReference>
<feature type="non-terminal residue" evidence="7">
    <location>
        <position position="1"/>
    </location>
</feature>
<name>A0AAV5UCI9_9BILA</name>
<proteinExistence type="inferred from homology"/>
<accession>A0AAV5UCI9</accession>
<evidence type="ECO:0000313" key="7">
    <source>
        <dbReference type="EMBL" id="GMT04093.1"/>
    </source>
</evidence>
<evidence type="ECO:0000313" key="8">
    <source>
        <dbReference type="Proteomes" id="UP001432027"/>
    </source>
</evidence>
<comment type="subcellular location">
    <subcellularLocation>
        <location evidence="1 5">Nucleus</location>
    </subcellularLocation>
</comment>
<evidence type="ECO:0000256" key="1">
    <source>
        <dbReference type="ARBA" id="ARBA00004123"/>
    </source>
</evidence>
<dbReference type="Proteomes" id="UP001432027">
    <property type="component" value="Unassembled WGS sequence"/>
</dbReference>
<organism evidence="7 8">
    <name type="scientific">Pristionchus entomophagus</name>
    <dbReference type="NCBI Taxonomy" id="358040"/>
    <lineage>
        <taxon>Eukaryota</taxon>
        <taxon>Metazoa</taxon>
        <taxon>Ecdysozoa</taxon>
        <taxon>Nematoda</taxon>
        <taxon>Chromadorea</taxon>
        <taxon>Rhabditida</taxon>
        <taxon>Rhabditina</taxon>
        <taxon>Diplogasteromorpha</taxon>
        <taxon>Diplogasteroidea</taxon>
        <taxon>Neodiplogasteridae</taxon>
        <taxon>Pristionchus</taxon>
    </lineage>
</organism>
<comment type="caution">
    <text evidence="7">The sequence shown here is derived from an EMBL/GenBank/DDBJ whole genome shotgun (WGS) entry which is preliminary data.</text>
</comment>
<keyword evidence="3 5" id="KW-0690">Ribosome biogenesis</keyword>
<keyword evidence="4 5" id="KW-0539">Nucleus</keyword>
<feature type="compositionally biased region" description="Basic residues" evidence="6">
    <location>
        <begin position="299"/>
        <end position="313"/>
    </location>
</feature>
<dbReference type="GO" id="GO:0005730">
    <property type="term" value="C:nucleolus"/>
    <property type="evidence" value="ECO:0007669"/>
    <property type="project" value="TreeGrafter"/>
</dbReference>
<gene>
    <name evidence="7" type="ORF">PENTCL1PPCAC_26267</name>
</gene>
<dbReference type="InterPro" id="IPR007023">
    <property type="entry name" value="Ribosom_reg"/>
</dbReference>
<dbReference type="PANTHER" id="PTHR17602">
    <property type="entry name" value="RIBOSOME BIOGENESIS REGULATORY PROTEIN"/>
    <property type="match status" value="1"/>
</dbReference>